<evidence type="ECO:0000313" key="3">
    <source>
        <dbReference type="Proteomes" id="UP000027195"/>
    </source>
</evidence>
<evidence type="ECO:0000313" key="2">
    <source>
        <dbReference type="EMBL" id="KDQ06490.1"/>
    </source>
</evidence>
<dbReference type="AlphaFoldDB" id="A0A067LW28"/>
<name>A0A067LW28_BOTB1</name>
<feature type="compositionally biased region" description="Polar residues" evidence="1">
    <location>
        <begin position="114"/>
        <end position="139"/>
    </location>
</feature>
<dbReference type="EMBL" id="KL198134">
    <property type="protein sequence ID" value="KDQ06490.1"/>
    <property type="molecule type" value="Genomic_DNA"/>
</dbReference>
<dbReference type="InParanoid" id="A0A067LW28"/>
<gene>
    <name evidence="2" type="ORF">BOTBODRAFT_181558</name>
</gene>
<keyword evidence="3" id="KW-1185">Reference proteome</keyword>
<dbReference type="Proteomes" id="UP000027195">
    <property type="component" value="Unassembled WGS sequence"/>
</dbReference>
<accession>A0A067LW28</accession>
<reference evidence="3" key="1">
    <citation type="journal article" date="2014" name="Proc. Natl. Acad. Sci. U.S.A.">
        <title>Extensive sampling of basidiomycete genomes demonstrates inadequacy of the white-rot/brown-rot paradigm for wood decay fungi.</title>
        <authorList>
            <person name="Riley R."/>
            <person name="Salamov A.A."/>
            <person name="Brown D.W."/>
            <person name="Nagy L.G."/>
            <person name="Floudas D."/>
            <person name="Held B.W."/>
            <person name="Levasseur A."/>
            <person name="Lombard V."/>
            <person name="Morin E."/>
            <person name="Otillar R."/>
            <person name="Lindquist E.A."/>
            <person name="Sun H."/>
            <person name="LaButti K.M."/>
            <person name="Schmutz J."/>
            <person name="Jabbour D."/>
            <person name="Luo H."/>
            <person name="Baker S.E."/>
            <person name="Pisabarro A.G."/>
            <person name="Walton J.D."/>
            <person name="Blanchette R.A."/>
            <person name="Henrissat B."/>
            <person name="Martin F."/>
            <person name="Cullen D."/>
            <person name="Hibbett D.S."/>
            <person name="Grigoriev I.V."/>
        </authorList>
    </citation>
    <scope>NUCLEOTIDE SEQUENCE [LARGE SCALE GENOMIC DNA]</scope>
    <source>
        <strain evidence="3">FD-172 SS1</strain>
    </source>
</reference>
<evidence type="ECO:0000256" key="1">
    <source>
        <dbReference type="SAM" id="MobiDB-lite"/>
    </source>
</evidence>
<proteinExistence type="predicted"/>
<sequence>MTWNAATGELETWSYPTQQGVQVPLSTLFVYLSRNSIPSPACWCSLDPNNPSRTRLIRWDKMGGEWCFACASKKTCGYFGMLGKRWDNGFLDTKDYEDLPPSQQLRSTRKHRSQPGSTQHATVQSPSMIATRQLSTPSIVQHEHEECSPSPGSPSTSEKSASLYPPLHALRSRDEPTAHSILAELMEKLDEGTLSVDAFYYHFTVNAPAHVAFRLLVTILGRSV</sequence>
<protein>
    <submittedName>
        <fullName evidence="2">Uncharacterized protein</fullName>
    </submittedName>
</protein>
<organism evidence="2 3">
    <name type="scientific">Botryobasidium botryosum (strain FD-172 SS1)</name>
    <dbReference type="NCBI Taxonomy" id="930990"/>
    <lineage>
        <taxon>Eukaryota</taxon>
        <taxon>Fungi</taxon>
        <taxon>Dikarya</taxon>
        <taxon>Basidiomycota</taxon>
        <taxon>Agaricomycotina</taxon>
        <taxon>Agaricomycetes</taxon>
        <taxon>Cantharellales</taxon>
        <taxon>Botryobasidiaceae</taxon>
        <taxon>Botryobasidium</taxon>
    </lineage>
</organism>
<feature type="region of interest" description="Disordered" evidence="1">
    <location>
        <begin position="97"/>
        <end position="161"/>
    </location>
</feature>
<dbReference type="HOGENOM" id="CLU_1234812_0_0_1"/>